<dbReference type="Gene3D" id="2.40.50.140">
    <property type="entry name" value="Nucleic acid-binding proteins"/>
    <property type="match status" value="1"/>
</dbReference>
<proteinExistence type="inferred from homology"/>
<dbReference type="Pfam" id="PF02598">
    <property type="entry name" value="Methyltrn_RNA_3"/>
    <property type="match status" value="1"/>
</dbReference>
<dbReference type="CDD" id="cd18086">
    <property type="entry name" value="HsC9orf114-like"/>
    <property type="match status" value="1"/>
</dbReference>
<evidence type="ECO:0000256" key="2">
    <source>
        <dbReference type="SAM" id="MobiDB-lite"/>
    </source>
</evidence>
<dbReference type="Proteomes" id="UP000469890">
    <property type="component" value="Unassembled WGS sequence"/>
</dbReference>
<keyword evidence="3" id="KW-0489">Methyltransferase</keyword>
<dbReference type="AlphaFoldDB" id="A0A8H4B7K4"/>
<dbReference type="PANTHER" id="PTHR12150">
    <property type="entry name" value="CLASS IV SAM-BINDING METHYLTRANSFERASE-RELATED"/>
    <property type="match status" value="1"/>
</dbReference>
<reference evidence="3 4" key="1">
    <citation type="submission" date="2019-09" db="EMBL/GenBank/DDBJ databases">
        <authorList>
            <consortium name="DOE Joint Genome Institute"/>
            <person name="Mondo S.J."/>
            <person name="Navarro-Mendoza M.I."/>
            <person name="Perez-Arques C."/>
            <person name="Panchal S."/>
            <person name="Nicolas F.E."/>
            <person name="Ganguly P."/>
            <person name="Pangilinan J."/>
            <person name="Grigoriev I."/>
            <person name="Heitman J."/>
            <person name="Sanya K."/>
            <person name="Garre V."/>
        </authorList>
    </citation>
    <scope>NUCLEOTIDE SEQUENCE [LARGE SCALE GENOMIC DNA]</scope>
    <source>
        <strain evidence="3 4">MU402</strain>
    </source>
</reference>
<name>A0A8H4B7K4_MUCCL</name>
<dbReference type="GO" id="GO:0008168">
    <property type="term" value="F:methyltransferase activity"/>
    <property type="evidence" value="ECO:0007669"/>
    <property type="project" value="UniProtKB-KW"/>
</dbReference>
<dbReference type="InterPro" id="IPR012340">
    <property type="entry name" value="NA-bd_OB-fold"/>
</dbReference>
<sequence length="636" mass="71142">MTDFYRSRKKRNFENKELSGPDYGKERPAKRFMPTQDVKRAKDILSCKPRKYTTSIAIPSSIIDSAPTIEMKTILAGQIARALVIFSVDEIVIYEDKIQKSEAKINPNLFLARVFQYMETPQYLRKQLVPISPDLKFAGLLPPLDVPHHPGMEEYTLYREGVTLDKSNQDSDSTLVDIGLFRRARIDRSVKPGVRVTVELSQPISAADTRKGQKPMPGKVVSPKVPREKTGLYWGYNIRLASSFSRVLTECPYEDGYDYSIGVSDRDAQDMYNCDLDNKVKPFEHLLVAFGGPVGGLQEAIEADQDLKVGGDDAAELFDMFIDPNAKSGTRTVRLEYRIMLRATSNSLTKASAWKNTAIYSSVRNYATPSATPAPASDNKEKPSLSQRLGGTGRGKIMEGSSDPFASFLANAKKPRNNNNNNRNGTFTPRNRKPQQSEDQFADAPEQPKQQQQQRPRNENNRNNNSKNRNNRQNRQNEKQNVEGAPAADQSNTTTTNNNKRNNKNNRNNAQNGGKKMNLRRSQQPQEIRTRRATTFIDKDIDWASFETTTLSVEAPETQVAATEKDSDELVLKDAQGDYGRYISTGSDLTWPPMIQGETLSTLVGSNPTFDLQQKTAFMAAVTKAINGNTASAARK</sequence>
<dbReference type="GO" id="GO:0032259">
    <property type="term" value="P:methylation"/>
    <property type="evidence" value="ECO:0007669"/>
    <property type="project" value="UniProtKB-KW"/>
</dbReference>
<dbReference type="InterPro" id="IPR003750">
    <property type="entry name" value="Put_MeTrfase-C9orf114-like"/>
</dbReference>
<feature type="compositionally biased region" description="Low complexity" evidence="2">
    <location>
        <begin position="492"/>
        <end position="509"/>
    </location>
</feature>
<dbReference type="InterPro" id="IPR029028">
    <property type="entry name" value="Alpha/beta_knot_MTases"/>
</dbReference>
<dbReference type="InterPro" id="IPR029026">
    <property type="entry name" value="tRNA_m1G_MTases_N"/>
</dbReference>
<feature type="compositionally biased region" description="Low complexity" evidence="2">
    <location>
        <begin position="445"/>
        <end position="474"/>
    </location>
</feature>
<feature type="region of interest" description="Disordered" evidence="2">
    <location>
        <begin position="368"/>
        <end position="528"/>
    </location>
</feature>
<gene>
    <name evidence="3" type="ORF">FB192DRAFT_1431113</name>
</gene>
<dbReference type="Gene3D" id="3.40.1280.10">
    <property type="match status" value="1"/>
</dbReference>
<protein>
    <submittedName>
        <fullName evidence="3">Putative RNA methyltransferase-domain-containing protein</fullName>
    </submittedName>
</protein>
<evidence type="ECO:0000256" key="1">
    <source>
        <dbReference type="ARBA" id="ARBA00009841"/>
    </source>
</evidence>
<feature type="compositionally biased region" description="Low complexity" evidence="2">
    <location>
        <begin position="417"/>
        <end position="429"/>
    </location>
</feature>
<dbReference type="EMBL" id="JAAECE010000011">
    <property type="protein sequence ID" value="KAF1796795.1"/>
    <property type="molecule type" value="Genomic_DNA"/>
</dbReference>
<organism evidence="3 4">
    <name type="scientific">Mucor circinelloides f. lusitanicus</name>
    <name type="common">Mucor racemosus var. lusitanicus</name>
    <dbReference type="NCBI Taxonomy" id="29924"/>
    <lineage>
        <taxon>Eukaryota</taxon>
        <taxon>Fungi</taxon>
        <taxon>Fungi incertae sedis</taxon>
        <taxon>Mucoromycota</taxon>
        <taxon>Mucoromycotina</taxon>
        <taxon>Mucoromycetes</taxon>
        <taxon>Mucorales</taxon>
        <taxon>Mucorineae</taxon>
        <taxon>Mucoraceae</taxon>
        <taxon>Mucor</taxon>
    </lineage>
</organism>
<feature type="compositionally biased region" description="Low complexity" evidence="2">
    <location>
        <begin position="368"/>
        <end position="377"/>
    </location>
</feature>
<dbReference type="SUPFAM" id="SSF75217">
    <property type="entry name" value="alpha/beta knot"/>
    <property type="match status" value="1"/>
</dbReference>
<accession>A0A8H4B7K4</accession>
<keyword evidence="3" id="KW-0808">Transferase</keyword>
<dbReference type="PANTHER" id="PTHR12150:SF13">
    <property type="entry name" value="METHYLTRANSFERASE C9ORF114-RELATED"/>
    <property type="match status" value="1"/>
</dbReference>
<evidence type="ECO:0000313" key="4">
    <source>
        <dbReference type="Proteomes" id="UP000469890"/>
    </source>
</evidence>
<dbReference type="SUPFAM" id="SSF50249">
    <property type="entry name" value="Nucleic acid-binding proteins"/>
    <property type="match status" value="1"/>
</dbReference>
<comment type="caution">
    <text evidence="3">The sequence shown here is derived from an EMBL/GenBank/DDBJ whole genome shotgun (WGS) entry which is preliminary data.</text>
</comment>
<evidence type="ECO:0000313" key="3">
    <source>
        <dbReference type="EMBL" id="KAF1796795.1"/>
    </source>
</evidence>
<comment type="similarity">
    <text evidence="1">Belongs to the class IV-like SAM-binding methyltransferase superfamily.</text>
</comment>